<keyword evidence="1" id="KW-0812">Transmembrane</keyword>
<gene>
    <name evidence="2" type="ORF">HZF05_03255</name>
</gene>
<protein>
    <submittedName>
        <fullName evidence="2">Uncharacterized protein</fullName>
    </submittedName>
</protein>
<name>A0A838L6A1_9SPHN</name>
<reference evidence="2 3" key="1">
    <citation type="submission" date="2020-07" db="EMBL/GenBank/DDBJ databases">
        <authorList>
            <person name="Sun Q."/>
        </authorList>
    </citation>
    <scope>NUCLEOTIDE SEQUENCE [LARGE SCALE GENOMIC DNA]</scope>
    <source>
        <strain evidence="2 3">CGMCC 1.13654</strain>
    </source>
</reference>
<sequence length="60" mass="7070">MITAIGAVVLLTARPIWTLQMRTLERQLDWYRRHPTLGVNFFRFFGGMFLLIGIATFFKH</sequence>
<keyword evidence="1" id="KW-0472">Membrane</keyword>
<dbReference type="RefSeq" id="WP_160365166.1">
    <property type="nucleotide sequence ID" value="NZ_JACEIB010000001.1"/>
</dbReference>
<dbReference type="Proteomes" id="UP000570166">
    <property type="component" value="Unassembled WGS sequence"/>
</dbReference>
<organism evidence="2 3">
    <name type="scientific">Sphingomonas chungangi</name>
    <dbReference type="NCBI Taxonomy" id="2683589"/>
    <lineage>
        <taxon>Bacteria</taxon>
        <taxon>Pseudomonadati</taxon>
        <taxon>Pseudomonadota</taxon>
        <taxon>Alphaproteobacteria</taxon>
        <taxon>Sphingomonadales</taxon>
        <taxon>Sphingomonadaceae</taxon>
        <taxon>Sphingomonas</taxon>
    </lineage>
</organism>
<accession>A0A838L6A1</accession>
<feature type="transmembrane region" description="Helical" evidence="1">
    <location>
        <begin position="42"/>
        <end position="58"/>
    </location>
</feature>
<keyword evidence="1" id="KW-1133">Transmembrane helix</keyword>
<comment type="caution">
    <text evidence="2">The sequence shown here is derived from an EMBL/GenBank/DDBJ whole genome shotgun (WGS) entry which is preliminary data.</text>
</comment>
<proteinExistence type="predicted"/>
<evidence type="ECO:0000313" key="3">
    <source>
        <dbReference type="Proteomes" id="UP000570166"/>
    </source>
</evidence>
<dbReference type="AlphaFoldDB" id="A0A838L6A1"/>
<evidence type="ECO:0000313" key="2">
    <source>
        <dbReference type="EMBL" id="MBA2933108.1"/>
    </source>
</evidence>
<evidence type="ECO:0000256" key="1">
    <source>
        <dbReference type="SAM" id="Phobius"/>
    </source>
</evidence>
<dbReference type="EMBL" id="JACEIB010000001">
    <property type="protein sequence ID" value="MBA2933108.1"/>
    <property type="molecule type" value="Genomic_DNA"/>
</dbReference>
<keyword evidence="3" id="KW-1185">Reference proteome</keyword>